<dbReference type="PANTHER" id="PTHR43343">
    <property type="entry name" value="PEPTIDASE S12"/>
    <property type="match status" value="1"/>
</dbReference>
<feature type="domain" description="PDZ" evidence="6">
    <location>
        <begin position="440"/>
        <end position="511"/>
    </location>
</feature>
<keyword evidence="8" id="KW-1185">Reference proteome</keyword>
<keyword evidence="5" id="KW-0812">Transmembrane</keyword>
<dbReference type="PANTHER" id="PTHR43343:SF3">
    <property type="entry name" value="PROTEASE DO-LIKE 8, CHLOROPLASTIC"/>
    <property type="match status" value="1"/>
</dbReference>
<dbReference type="InterPro" id="IPR001940">
    <property type="entry name" value="Peptidase_S1C"/>
</dbReference>
<evidence type="ECO:0000256" key="2">
    <source>
        <dbReference type="ARBA" id="ARBA00022670"/>
    </source>
</evidence>
<dbReference type="RefSeq" id="WP_179641569.1">
    <property type="nucleotide sequence ID" value="NZ_BAAAYY010000011.1"/>
</dbReference>
<feature type="compositionally biased region" description="Low complexity" evidence="4">
    <location>
        <begin position="193"/>
        <end position="206"/>
    </location>
</feature>
<dbReference type="Proteomes" id="UP000589036">
    <property type="component" value="Unassembled WGS sequence"/>
</dbReference>
<gene>
    <name evidence="7" type="ORF">HDA32_000449</name>
</gene>
<evidence type="ECO:0000256" key="1">
    <source>
        <dbReference type="ARBA" id="ARBA00010541"/>
    </source>
</evidence>
<organism evidence="7 8">
    <name type="scientific">Spinactinospora alkalitolerans</name>
    <dbReference type="NCBI Taxonomy" id="687207"/>
    <lineage>
        <taxon>Bacteria</taxon>
        <taxon>Bacillati</taxon>
        <taxon>Actinomycetota</taxon>
        <taxon>Actinomycetes</taxon>
        <taxon>Streptosporangiales</taxon>
        <taxon>Nocardiopsidaceae</taxon>
        <taxon>Spinactinospora</taxon>
    </lineage>
</organism>
<feature type="compositionally biased region" description="Low complexity" evidence="4">
    <location>
        <begin position="338"/>
        <end position="349"/>
    </location>
</feature>
<reference evidence="7 8" key="1">
    <citation type="submission" date="2020-07" db="EMBL/GenBank/DDBJ databases">
        <title>Sequencing the genomes of 1000 actinobacteria strains.</title>
        <authorList>
            <person name="Klenk H.-P."/>
        </authorList>
    </citation>
    <scope>NUCLEOTIDE SEQUENCE [LARGE SCALE GENOMIC DNA]</scope>
    <source>
        <strain evidence="7 8">CXB654</strain>
    </source>
</reference>
<comment type="caution">
    <text evidence="7">The sequence shown here is derived from an EMBL/GenBank/DDBJ whole genome shotgun (WGS) entry which is preliminary data.</text>
</comment>
<feature type="region of interest" description="Disordered" evidence="4">
    <location>
        <begin position="509"/>
        <end position="530"/>
    </location>
</feature>
<dbReference type="Pfam" id="PF13180">
    <property type="entry name" value="PDZ_2"/>
    <property type="match status" value="1"/>
</dbReference>
<sequence>MSATDPNNGVPTEGTDGTGRAETGQPGARSPEPQQGPAPAPAAPAAPEAGPEAPADPERSAVPNRPQHPQGPSEEQARHDAPHGAPWGGPPQGEGGRPVDPRHAAPGQHAFDQHAAGGGGFGGPPPPPPPPPHGASMPGGSDPHPRPEREKRPLGRKGVLAIAGATALVTSLIVGPTAAIVTSEVLSNGGGTTTSSLSGENSGTVSSGSVSAVAEQALPSVVSIQTESGGGSGVVISSDGQILTNSHVVAGADGGLMVQFNDGSQAEATVLGADPVSDLAVIKAEGRSDLTPATFGDSDKVEVGANVVAIGSPLGLSGTVTAGVVSAVDRPVNTGATQQEQEQPEQGLPFGPPEEDPQAPEPTTSTVIDAIQTDAPINPGNSGGPLMNMNGEVIGINTAIASTGGVGGQAGSIGLGFAIPINQAEPIAEQLIADGNASYAAIEATITGTRDGGAEIVDVTEGGAADAAGLRAGDVVTKVGDRVVNDPNVLIAAIRSHQPDETVTVTYERDGETHETEVTLSAQSADSIGS</sequence>
<keyword evidence="2 7" id="KW-0645">Protease</keyword>
<keyword evidence="5" id="KW-1133">Transmembrane helix</keyword>
<feature type="region of interest" description="Disordered" evidence="4">
    <location>
        <begin position="335"/>
        <end position="363"/>
    </location>
</feature>
<evidence type="ECO:0000313" key="8">
    <source>
        <dbReference type="Proteomes" id="UP000589036"/>
    </source>
</evidence>
<dbReference type="InterPro" id="IPR009003">
    <property type="entry name" value="Peptidase_S1_PA"/>
</dbReference>
<feature type="region of interest" description="Disordered" evidence="4">
    <location>
        <begin position="187"/>
        <end position="206"/>
    </location>
</feature>
<dbReference type="Gene3D" id="2.30.42.10">
    <property type="match status" value="1"/>
</dbReference>
<dbReference type="GO" id="GO:0006508">
    <property type="term" value="P:proteolysis"/>
    <property type="evidence" value="ECO:0007669"/>
    <property type="project" value="UniProtKB-KW"/>
</dbReference>
<dbReference type="InterPro" id="IPR043504">
    <property type="entry name" value="Peptidase_S1_PA_chymotrypsin"/>
</dbReference>
<dbReference type="EMBL" id="JACCCC010000001">
    <property type="protein sequence ID" value="NYE45329.1"/>
    <property type="molecule type" value="Genomic_DNA"/>
</dbReference>
<keyword evidence="5" id="KW-0472">Membrane</keyword>
<dbReference type="AlphaFoldDB" id="A0A852TMZ2"/>
<dbReference type="SMART" id="SM00228">
    <property type="entry name" value="PDZ"/>
    <property type="match status" value="1"/>
</dbReference>
<feature type="compositionally biased region" description="Basic and acidic residues" evidence="4">
    <location>
        <begin position="143"/>
        <end position="152"/>
    </location>
</feature>
<dbReference type="PRINTS" id="PR00834">
    <property type="entry name" value="PROTEASES2C"/>
</dbReference>
<feature type="compositionally biased region" description="Polar residues" evidence="4">
    <location>
        <begin position="1"/>
        <end position="10"/>
    </location>
</feature>
<protein>
    <submittedName>
        <fullName evidence="7">Putative serine protease PepD</fullName>
        <ecNumber evidence="7">3.4.21.-</ecNumber>
    </submittedName>
</protein>
<dbReference type="SUPFAM" id="SSF50156">
    <property type="entry name" value="PDZ domain-like"/>
    <property type="match status" value="1"/>
</dbReference>
<dbReference type="EC" id="3.4.21.-" evidence="7"/>
<accession>A0A852TMZ2</accession>
<evidence type="ECO:0000256" key="3">
    <source>
        <dbReference type="ARBA" id="ARBA00022801"/>
    </source>
</evidence>
<name>A0A852TMZ2_9ACTN</name>
<evidence type="ECO:0000313" key="7">
    <source>
        <dbReference type="EMBL" id="NYE45329.1"/>
    </source>
</evidence>
<dbReference type="InterPro" id="IPR036034">
    <property type="entry name" value="PDZ_sf"/>
</dbReference>
<proteinExistence type="inferred from homology"/>
<dbReference type="InterPro" id="IPR051201">
    <property type="entry name" value="Chloro_Bact_Ser_Proteases"/>
</dbReference>
<dbReference type="Pfam" id="PF13365">
    <property type="entry name" value="Trypsin_2"/>
    <property type="match status" value="1"/>
</dbReference>
<evidence type="ECO:0000256" key="5">
    <source>
        <dbReference type="SAM" id="Phobius"/>
    </source>
</evidence>
<dbReference type="Gene3D" id="2.40.10.10">
    <property type="entry name" value="Trypsin-like serine proteases"/>
    <property type="match status" value="2"/>
</dbReference>
<feature type="compositionally biased region" description="Pro residues" evidence="4">
    <location>
        <begin position="34"/>
        <end position="44"/>
    </location>
</feature>
<feature type="compositionally biased region" description="Pro residues" evidence="4">
    <location>
        <begin position="123"/>
        <end position="133"/>
    </location>
</feature>
<keyword evidence="3 7" id="KW-0378">Hydrolase</keyword>
<dbReference type="GO" id="GO:0004252">
    <property type="term" value="F:serine-type endopeptidase activity"/>
    <property type="evidence" value="ECO:0007669"/>
    <property type="project" value="InterPro"/>
</dbReference>
<dbReference type="SUPFAM" id="SSF50494">
    <property type="entry name" value="Trypsin-like serine proteases"/>
    <property type="match status" value="1"/>
</dbReference>
<feature type="compositionally biased region" description="Gly residues" evidence="4">
    <location>
        <begin position="86"/>
        <end position="96"/>
    </location>
</feature>
<evidence type="ECO:0000256" key="4">
    <source>
        <dbReference type="SAM" id="MobiDB-lite"/>
    </source>
</evidence>
<feature type="region of interest" description="Disordered" evidence="4">
    <location>
        <begin position="1"/>
        <end position="152"/>
    </location>
</feature>
<dbReference type="InterPro" id="IPR001478">
    <property type="entry name" value="PDZ"/>
</dbReference>
<feature type="compositionally biased region" description="Polar residues" evidence="4">
    <location>
        <begin position="518"/>
        <end position="530"/>
    </location>
</feature>
<comment type="similarity">
    <text evidence="1">Belongs to the peptidase S1C family.</text>
</comment>
<feature type="transmembrane region" description="Helical" evidence="5">
    <location>
        <begin position="159"/>
        <end position="181"/>
    </location>
</feature>
<evidence type="ECO:0000259" key="6">
    <source>
        <dbReference type="SMART" id="SM00228"/>
    </source>
</evidence>